<evidence type="ECO:0000256" key="1">
    <source>
        <dbReference type="SAM" id="MobiDB-lite"/>
    </source>
</evidence>
<dbReference type="Proteomes" id="UP001190926">
    <property type="component" value="Unassembled WGS sequence"/>
</dbReference>
<gene>
    <name evidence="2" type="ORF">C2S53_011871</name>
</gene>
<organism evidence="2 3">
    <name type="scientific">Perilla frutescens var. hirtella</name>
    <name type="common">Perilla citriodora</name>
    <name type="synonym">Perilla setoyensis</name>
    <dbReference type="NCBI Taxonomy" id="608512"/>
    <lineage>
        <taxon>Eukaryota</taxon>
        <taxon>Viridiplantae</taxon>
        <taxon>Streptophyta</taxon>
        <taxon>Embryophyta</taxon>
        <taxon>Tracheophyta</taxon>
        <taxon>Spermatophyta</taxon>
        <taxon>Magnoliopsida</taxon>
        <taxon>eudicotyledons</taxon>
        <taxon>Gunneridae</taxon>
        <taxon>Pentapetalae</taxon>
        <taxon>asterids</taxon>
        <taxon>lamiids</taxon>
        <taxon>Lamiales</taxon>
        <taxon>Lamiaceae</taxon>
        <taxon>Nepetoideae</taxon>
        <taxon>Elsholtzieae</taxon>
        <taxon>Perilla</taxon>
    </lineage>
</organism>
<evidence type="ECO:0000313" key="3">
    <source>
        <dbReference type="Proteomes" id="UP001190926"/>
    </source>
</evidence>
<accession>A0AAD4IMV4</accession>
<name>A0AAD4IMV4_PERFH</name>
<dbReference type="EMBL" id="SDAM02029600">
    <property type="protein sequence ID" value="KAH6755517.1"/>
    <property type="molecule type" value="Genomic_DNA"/>
</dbReference>
<dbReference type="AlphaFoldDB" id="A0AAD4IMV4"/>
<dbReference type="PANTHER" id="PTHR33670:SF1">
    <property type="entry name" value="OS09G0416300 PROTEIN"/>
    <property type="match status" value="1"/>
</dbReference>
<protein>
    <submittedName>
        <fullName evidence="2">Uncharacterized protein</fullName>
    </submittedName>
</protein>
<evidence type="ECO:0000313" key="2">
    <source>
        <dbReference type="EMBL" id="KAH6755517.1"/>
    </source>
</evidence>
<keyword evidence="3" id="KW-1185">Reference proteome</keyword>
<dbReference type="GO" id="GO:0016071">
    <property type="term" value="P:mRNA metabolic process"/>
    <property type="evidence" value="ECO:0007669"/>
    <property type="project" value="UniProtKB-ARBA"/>
</dbReference>
<feature type="region of interest" description="Disordered" evidence="1">
    <location>
        <begin position="40"/>
        <end position="87"/>
    </location>
</feature>
<sequence>MGTEILQPQDLLAQRFHVAPPSFHRRKNFPANGNLANLIVNRRPGPVHNNSGHKKTSPKPDKKKSNETKRVTHGGDARRKDGGVGPAMGQVTILRRGQSLGNIAAKLNGGDVSSATSKSPKAKPAAADDMAVLGTGRIGPNSPVMMPKQIRLSPPPLTDTYAGSAFSLSPSPRSLPLPSFFNKKQQDFVPINPFDDPATRDLRRLLRLD</sequence>
<proteinExistence type="predicted"/>
<comment type="caution">
    <text evidence="2">The sequence shown here is derived from an EMBL/GenBank/DDBJ whole genome shotgun (WGS) entry which is preliminary data.</text>
</comment>
<dbReference type="InterPro" id="IPR028322">
    <property type="entry name" value="PNRC-like_rgn"/>
</dbReference>
<feature type="compositionally biased region" description="Basic and acidic residues" evidence="1">
    <location>
        <begin position="58"/>
        <end position="82"/>
    </location>
</feature>
<reference evidence="2 3" key="1">
    <citation type="journal article" date="2021" name="Nat. Commun.">
        <title>Incipient diploidization of the medicinal plant Perilla within 10,000 years.</title>
        <authorList>
            <person name="Zhang Y."/>
            <person name="Shen Q."/>
            <person name="Leng L."/>
            <person name="Zhang D."/>
            <person name="Chen S."/>
            <person name="Shi Y."/>
            <person name="Ning Z."/>
            <person name="Chen S."/>
        </authorList>
    </citation>
    <scope>NUCLEOTIDE SEQUENCE [LARGE SCALE GENOMIC DNA]</scope>
    <source>
        <strain evidence="3">cv. PC099</strain>
    </source>
</reference>
<dbReference type="Pfam" id="PF15365">
    <property type="entry name" value="PNRC"/>
    <property type="match status" value="1"/>
</dbReference>
<dbReference type="PANTHER" id="PTHR33670">
    <property type="entry name" value="SPLICING FACTOR, PROLINE- AND GLUTAMINE-RICH-LIKE"/>
    <property type="match status" value="1"/>
</dbReference>